<dbReference type="PANTHER" id="PTHR37451:SF3">
    <property type="entry name" value="MARVEL DOMAIN-CONTAINING PROTEIN"/>
    <property type="match status" value="1"/>
</dbReference>
<evidence type="ECO:0008006" key="5">
    <source>
        <dbReference type="Google" id="ProtNLM"/>
    </source>
</evidence>
<gene>
    <name evidence="3" type="ORF">PDIGIT_LOCUS6833</name>
</gene>
<evidence type="ECO:0000256" key="1">
    <source>
        <dbReference type="SAM" id="MobiDB-lite"/>
    </source>
</evidence>
<dbReference type="PROSITE" id="PS51257">
    <property type="entry name" value="PROKAR_LIPOPROTEIN"/>
    <property type="match status" value="1"/>
</dbReference>
<feature type="transmembrane region" description="Helical" evidence="2">
    <location>
        <begin position="137"/>
        <end position="158"/>
    </location>
</feature>
<dbReference type="PANTHER" id="PTHR37451">
    <property type="entry name" value="MARVEL DOMAIN"/>
    <property type="match status" value="1"/>
</dbReference>
<accession>A0A9W4XJ26</accession>
<dbReference type="Proteomes" id="UP001152607">
    <property type="component" value="Unassembled WGS sequence"/>
</dbReference>
<feature type="transmembrane region" description="Helical" evidence="2">
    <location>
        <begin position="76"/>
        <end position="100"/>
    </location>
</feature>
<protein>
    <recommendedName>
        <fullName evidence="5">MARVEL domain-containing protein</fullName>
    </recommendedName>
</protein>
<proteinExistence type="predicted"/>
<evidence type="ECO:0000313" key="3">
    <source>
        <dbReference type="EMBL" id="CAI6333784.1"/>
    </source>
</evidence>
<feature type="compositionally biased region" description="Gly residues" evidence="1">
    <location>
        <begin position="327"/>
        <end position="337"/>
    </location>
</feature>
<sequence>MRINTSYVQKCKTVAHFFQGLVIFIAGCITIAILTQDGEIGGPTRYYFAMCFVTLPALIYLTMVPMWSRAQKFANAYAFVALDALYTVLWLAAFMSVAIWNTQGVTEGAEERKLEERNCTTFKYGPESKCNLSRATVGLGVFICVLFVITTAISGYYVRSFRKEGVLPYEASKEESQYHATGGDPSSAKDPTWSTEMQPHDHSDDEEDRRTEHGGNQADDEYALLHGTETDEGRHPGRPLSWGNDPRMGRYAAYDDGAVDAASALSPGGYDDYRRDAHIGMHASPTPPPPGPPALGNYSTAYAGAAAPGAPLPMPMGPVSPPSPKPHGGGQGYSFSG</sequence>
<feature type="compositionally biased region" description="Basic and acidic residues" evidence="1">
    <location>
        <begin position="198"/>
        <end position="213"/>
    </location>
</feature>
<keyword evidence="4" id="KW-1185">Reference proteome</keyword>
<evidence type="ECO:0000256" key="2">
    <source>
        <dbReference type="SAM" id="Phobius"/>
    </source>
</evidence>
<feature type="compositionally biased region" description="Pro residues" evidence="1">
    <location>
        <begin position="310"/>
        <end position="325"/>
    </location>
</feature>
<keyword evidence="2" id="KW-0472">Membrane</keyword>
<name>A0A9W4XJ26_9PLEO</name>
<organism evidence="3 4">
    <name type="scientific">Periconia digitata</name>
    <dbReference type="NCBI Taxonomy" id="1303443"/>
    <lineage>
        <taxon>Eukaryota</taxon>
        <taxon>Fungi</taxon>
        <taxon>Dikarya</taxon>
        <taxon>Ascomycota</taxon>
        <taxon>Pezizomycotina</taxon>
        <taxon>Dothideomycetes</taxon>
        <taxon>Pleosporomycetidae</taxon>
        <taxon>Pleosporales</taxon>
        <taxon>Massarineae</taxon>
        <taxon>Periconiaceae</taxon>
        <taxon>Periconia</taxon>
    </lineage>
</organism>
<keyword evidence="2" id="KW-1133">Transmembrane helix</keyword>
<feature type="transmembrane region" description="Helical" evidence="2">
    <location>
        <begin position="46"/>
        <end position="64"/>
    </location>
</feature>
<feature type="region of interest" description="Disordered" evidence="1">
    <location>
        <begin position="173"/>
        <end position="219"/>
    </location>
</feature>
<evidence type="ECO:0000313" key="4">
    <source>
        <dbReference type="Proteomes" id="UP001152607"/>
    </source>
</evidence>
<keyword evidence="2" id="KW-0812">Transmembrane</keyword>
<comment type="caution">
    <text evidence="3">The sequence shown here is derived from an EMBL/GenBank/DDBJ whole genome shotgun (WGS) entry which is preliminary data.</text>
</comment>
<dbReference type="OrthoDB" id="5284712at2759"/>
<dbReference type="AlphaFoldDB" id="A0A9W4XJ26"/>
<dbReference type="EMBL" id="CAOQHR010000004">
    <property type="protein sequence ID" value="CAI6333784.1"/>
    <property type="molecule type" value="Genomic_DNA"/>
</dbReference>
<feature type="transmembrane region" description="Helical" evidence="2">
    <location>
        <begin position="12"/>
        <end position="34"/>
    </location>
</feature>
<reference evidence="3" key="1">
    <citation type="submission" date="2023-01" db="EMBL/GenBank/DDBJ databases">
        <authorList>
            <person name="Van Ghelder C."/>
            <person name="Rancurel C."/>
        </authorList>
    </citation>
    <scope>NUCLEOTIDE SEQUENCE</scope>
    <source>
        <strain evidence="3">CNCM I-4278</strain>
    </source>
</reference>
<feature type="region of interest" description="Disordered" evidence="1">
    <location>
        <begin position="305"/>
        <end position="337"/>
    </location>
</feature>